<proteinExistence type="inferred from homology"/>
<dbReference type="InterPro" id="IPR009003">
    <property type="entry name" value="Peptidase_S1_PA"/>
</dbReference>
<feature type="compositionally biased region" description="Low complexity" evidence="4">
    <location>
        <begin position="290"/>
        <end position="309"/>
    </location>
</feature>
<dbReference type="InterPro" id="IPR043504">
    <property type="entry name" value="Peptidase_S1_PA_chymotrypsin"/>
</dbReference>
<dbReference type="CDD" id="cd00190">
    <property type="entry name" value="Tryp_SPc"/>
    <property type="match status" value="1"/>
</dbReference>
<feature type="chain" id="PRO_5040766978" description="Peptidase S1 domain-containing protein" evidence="5">
    <location>
        <begin position="23"/>
        <end position="459"/>
    </location>
</feature>
<dbReference type="AlphaFoldDB" id="A0A9W8M149"/>
<dbReference type="GO" id="GO:0004252">
    <property type="term" value="F:serine-type endopeptidase activity"/>
    <property type="evidence" value="ECO:0007669"/>
    <property type="project" value="InterPro"/>
</dbReference>
<reference evidence="7" key="1">
    <citation type="submission" date="2022-07" db="EMBL/GenBank/DDBJ databases">
        <title>Phylogenomic reconstructions and comparative analyses of Kickxellomycotina fungi.</title>
        <authorList>
            <person name="Reynolds N.K."/>
            <person name="Stajich J.E."/>
            <person name="Barry K."/>
            <person name="Grigoriev I.V."/>
            <person name="Crous P."/>
            <person name="Smith M.E."/>
        </authorList>
    </citation>
    <scope>NUCLEOTIDE SEQUENCE</scope>
    <source>
        <strain evidence="7">NRRL 1566</strain>
    </source>
</reference>
<dbReference type="SMART" id="SM00020">
    <property type="entry name" value="Tryp_SPc"/>
    <property type="match status" value="1"/>
</dbReference>
<dbReference type="InterPro" id="IPR001254">
    <property type="entry name" value="Trypsin_dom"/>
</dbReference>
<feature type="compositionally biased region" description="Low complexity" evidence="4">
    <location>
        <begin position="401"/>
        <end position="416"/>
    </location>
</feature>
<keyword evidence="3" id="KW-0720">Serine protease</keyword>
<evidence type="ECO:0000256" key="5">
    <source>
        <dbReference type="SAM" id="SignalP"/>
    </source>
</evidence>
<dbReference type="PANTHER" id="PTHR24276:SF98">
    <property type="entry name" value="FI18310P1-RELATED"/>
    <property type="match status" value="1"/>
</dbReference>
<keyword evidence="3" id="KW-0378">Hydrolase</keyword>
<keyword evidence="8" id="KW-1185">Reference proteome</keyword>
<organism evidence="7 8">
    <name type="scientific">Coemansia brasiliensis</name>
    <dbReference type="NCBI Taxonomy" id="2650707"/>
    <lineage>
        <taxon>Eukaryota</taxon>
        <taxon>Fungi</taxon>
        <taxon>Fungi incertae sedis</taxon>
        <taxon>Zoopagomycota</taxon>
        <taxon>Kickxellomycotina</taxon>
        <taxon>Kickxellomycetes</taxon>
        <taxon>Kickxellales</taxon>
        <taxon>Kickxellaceae</taxon>
        <taxon>Coemansia</taxon>
    </lineage>
</organism>
<feature type="signal peptide" evidence="5">
    <location>
        <begin position="1"/>
        <end position="22"/>
    </location>
</feature>
<feature type="domain" description="Peptidase S1" evidence="6">
    <location>
        <begin position="38"/>
        <end position="281"/>
    </location>
</feature>
<evidence type="ECO:0000256" key="2">
    <source>
        <dbReference type="ARBA" id="ARBA00023157"/>
    </source>
</evidence>
<dbReference type="SUPFAM" id="SSF50494">
    <property type="entry name" value="Trypsin-like serine proteases"/>
    <property type="match status" value="1"/>
</dbReference>
<dbReference type="InterPro" id="IPR033116">
    <property type="entry name" value="TRYPSIN_SER"/>
</dbReference>
<sequence>MHVSGIAAQAASILLGTSAVLASISSLQYQNDEFLPKIAGGEVASDDSYDFVAYIQAYNSSTGGTTCTGSLIAPNIVLTAAHCTFSSANTLYKPSEYTVSFNHTRPTTTSFKGFSVSDVKVNPDFNRQTLRNDLALLFLAENVPTTEAQSIKIFMENVTTDTQLFAAGFGITNPTDPASVPTDLMKVQLTAGSDSFCKQNTAGFDPNFLICTDGTAGKDTCQGDSGGPLVSPVDGAMALAGVTSFAPITENNPDGRCAQAGSTGFYVHIRAYIPWIVQATGLDENSIIADDASSSSDSSSSESSSNFSSVAQDSSSNADGWDGSDIESTNDDISYYSTAPIFDIPSEESSIESSESELGELIEDNSSTSESTSSSDIIISESHSSWESSESAEITHEDNDSSLIDIDIESSSLSEPESSDYDDAIDQEHLSEDGSSNSAFTSPTLLISLSLIACVHFIF</sequence>
<dbReference type="EMBL" id="JANBUW010000006">
    <property type="protein sequence ID" value="KAJ2852006.1"/>
    <property type="molecule type" value="Genomic_DNA"/>
</dbReference>
<evidence type="ECO:0000256" key="1">
    <source>
        <dbReference type="ARBA" id="ARBA00007664"/>
    </source>
</evidence>
<feature type="region of interest" description="Disordered" evidence="4">
    <location>
        <begin position="346"/>
        <end position="437"/>
    </location>
</feature>
<dbReference type="PRINTS" id="PR00722">
    <property type="entry name" value="CHYMOTRYPSIN"/>
</dbReference>
<keyword evidence="2" id="KW-1015">Disulfide bond</keyword>
<dbReference type="PANTHER" id="PTHR24276">
    <property type="entry name" value="POLYSERASE-RELATED"/>
    <property type="match status" value="1"/>
</dbReference>
<gene>
    <name evidence="7" type="ORF">IWW36_000585</name>
</gene>
<dbReference type="Pfam" id="PF00089">
    <property type="entry name" value="Trypsin"/>
    <property type="match status" value="1"/>
</dbReference>
<dbReference type="GO" id="GO:0006508">
    <property type="term" value="P:proteolysis"/>
    <property type="evidence" value="ECO:0007669"/>
    <property type="project" value="UniProtKB-KW"/>
</dbReference>
<evidence type="ECO:0000259" key="6">
    <source>
        <dbReference type="PROSITE" id="PS50240"/>
    </source>
</evidence>
<dbReference type="Proteomes" id="UP001139887">
    <property type="component" value="Unassembled WGS sequence"/>
</dbReference>
<dbReference type="OrthoDB" id="6380398at2759"/>
<evidence type="ECO:0000313" key="7">
    <source>
        <dbReference type="EMBL" id="KAJ2852006.1"/>
    </source>
</evidence>
<name>A0A9W8M149_9FUNG</name>
<feature type="compositionally biased region" description="Low complexity" evidence="4">
    <location>
        <begin position="366"/>
        <end position="392"/>
    </location>
</feature>
<dbReference type="InterPro" id="IPR001314">
    <property type="entry name" value="Peptidase_S1A"/>
</dbReference>
<keyword evidence="5" id="KW-0732">Signal</keyword>
<accession>A0A9W8M149</accession>
<dbReference type="PROSITE" id="PS00135">
    <property type="entry name" value="TRYPSIN_SER"/>
    <property type="match status" value="1"/>
</dbReference>
<keyword evidence="3" id="KW-0645">Protease</keyword>
<evidence type="ECO:0000256" key="3">
    <source>
        <dbReference type="RuleBase" id="RU363034"/>
    </source>
</evidence>
<dbReference type="PROSITE" id="PS50240">
    <property type="entry name" value="TRYPSIN_DOM"/>
    <property type="match status" value="1"/>
</dbReference>
<feature type="compositionally biased region" description="Acidic residues" evidence="4">
    <location>
        <begin position="346"/>
        <end position="363"/>
    </location>
</feature>
<dbReference type="InterPro" id="IPR018114">
    <property type="entry name" value="TRYPSIN_HIS"/>
</dbReference>
<evidence type="ECO:0000313" key="8">
    <source>
        <dbReference type="Proteomes" id="UP001139887"/>
    </source>
</evidence>
<dbReference type="Gene3D" id="2.40.10.10">
    <property type="entry name" value="Trypsin-like serine proteases"/>
    <property type="match status" value="1"/>
</dbReference>
<comment type="caution">
    <text evidence="7">The sequence shown here is derived from an EMBL/GenBank/DDBJ whole genome shotgun (WGS) entry which is preliminary data.</text>
</comment>
<evidence type="ECO:0000256" key="4">
    <source>
        <dbReference type="SAM" id="MobiDB-lite"/>
    </source>
</evidence>
<dbReference type="PROSITE" id="PS00134">
    <property type="entry name" value="TRYPSIN_HIS"/>
    <property type="match status" value="1"/>
</dbReference>
<protein>
    <recommendedName>
        <fullName evidence="6">Peptidase S1 domain-containing protein</fullName>
    </recommendedName>
</protein>
<feature type="region of interest" description="Disordered" evidence="4">
    <location>
        <begin position="290"/>
        <end position="329"/>
    </location>
</feature>
<dbReference type="InterPro" id="IPR050430">
    <property type="entry name" value="Peptidase_S1"/>
</dbReference>
<comment type="similarity">
    <text evidence="1">Belongs to the peptidase S1 family.</text>
</comment>